<dbReference type="OrthoDB" id="2849215at2759"/>
<evidence type="ECO:0000313" key="2">
    <source>
        <dbReference type="Proteomes" id="UP000800093"/>
    </source>
</evidence>
<dbReference type="AlphaFoldDB" id="A0A9P4N7X4"/>
<proteinExistence type="predicted"/>
<comment type="caution">
    <text evidence="1">The sequence shown here is derived from an EMBL/GenBank/DDBJ whole genome shotgun (WGS) entry which is preliminary data.</text>
</comment>
<sequence>FLPSSIAPFESLEVGTVTPALRARYDHHPFSFKGFWNFIRMAHLVRRAHEFVAAKHGWLWAILSMQPLCYLSVLSLYGSRLPTLPLERVNMLGPCRAAQCQQRQVSYAVAGKSQMDVKIQICPDRIIETELGE</sequence>
<gene>
    <name evidence="1" type="ORF">CC78DRAFT_604659</name>
</gene>
<feature type="non-terminal residue" evidence="1">
    <location>
        <position position="1"/>
    </location>
</feature>
<name>A0A9P4N7X4_9PLEO</name>
<reference evidence="2" key="1">
    <citation type="journal article" date="2020" name="Stud. Mycol.">
        <title>101 Dothideomycetes genomes: A test case for predicting lifestyles and emergence of pathogens.</title>
        <authorList>
            <person name="Haridas S."/>
            <person name="Albert R."/>
            <person name="Binder M."/>
            <person name="Bloem J."/>
            <person name="LaButti K."/>
            <person name="Salamov A."/>
            <person name="Andreopoulos B."/>
            <person name="Baker S."/>
            <person name="Barry K."/>
            <person name="Bills G."/>
            <person name="Bluhm B."/>
            <person name="Cannon C."/>
            <person name="Castanera R."/>
            <person name="Culley D."/>
            <person name="Daum C."/>
            <person name="Ezra D."/>
            <person name="Gonzalez J."/>
            <person name="Henrissat B."/>
            <person name="Kuo A."/>
            <person name="Liang C."/>
            <person name="Lipzen A."/>
            <person name="Lutzoni F."/>
            <person name="Magnuson J."/>
            <person name="Mondo S."/>
            <person name="Nolan M."/>
            <person name="Ohm R."/>
            <person name="Pangilinan J."/>
            <person name="Park H.-J."/>
            <person name="Ramirez L."/>
            <person name="Alfaro M."/>
            <person name="Sun H."/>
            <person name="Tritt A."/>
            <person name="Yoshinaga Y."/>
            <person name="Zwiers L.-H."/>
            <person name="Turgeon B."/>
            <person name="Goodwin S."/>
            <person name="Spatafora J."/>
            <person name="Crous P."/>
            <person name="Grigoriev I."/>
        </authorList>
    </citation>
    <scope>NUCLEOTIDE SEQUENCE [LARGE SCALE GENOMIC DNA]</scope>
    <source>
        <strain evidence="2">CBS 304.66</strain>
    </source>
</reference>
<protein>
    <submittedName>
        <fullName evidence="1">Uncharacterized protein</fullName>
    </submittedName>
</protein>
<evidence type="ECO:0000313" key="1">
    <source>
        <dbReference type="EMBL" id="KAF2263186.1"/>
    </source>
</evidence>
<accession>A0A9P4N7X4</accession>
<dbReference type="Proteomes" id="UP000800093">
    <property type="component" value="Unassembled WGS sequence"/>
</dbReference>
<organism evidence="1 2">
    <name type="scientific">Lojkania enalia</name>
    <dbReference type="NCBI Taxonomy" id="147567"/>
    <lineage>
        <taxon>Eukaryota</taxon>
        <taxon>Fungi</taxon>
        <taxon>Dikarya</taxon>
        <taxon>Ascomycota</taxon>
        <taxon>Pezizomycotina</taxon>
        <taxon>Dothideomycetes</taxon>
        <taxon>Pleosporomycetidae</taxon>
        <taxon>Pleosporales</taxon>
        <taxon>Pleosporales incertae sedis</taxon>
        <taxon>Lojkania</taxon>
    </lineage>
</organism>
<keyword evidence="2" id="KW-1185">Reference proteome</keyword>
<dbReference type="EMBL" id="ML986629">
    <property type="protein sequence ID" value="KAF2263186.1"/>
    <property type="molecule type" value="Genomic_DNA"/>
</dbReference>